<dbReference type="InterPro" id="IPR019239">
    <property type="entry name" value="VapB_antitoxin"/>
</dbReference>
<keyword evidence="2" id="KW-1185">Reference proteome</keyword>
<sequence length="69" mass="7598">MTRTNIDIDDALVSEAMRRYGLTTKKAAVDLALRRLVGPPMTRDEALALEGIGWEGDLAVMRNDAPELL</sequence>
<evidence type="ECO:0000313" key="2">
    <source>
        <dbReference type="Proteomes" id="UP000250028"/>
    </source>
</evidence>
<name>A0A2Y8ZW65_9MICO</name>
<dbReference type="EMBL" id="UESZ01000001">
    <property type="protein sequence ID" value="SSA35508.1"/>
    <property type="molecule type" value="Genomic_DNA"/>
</dbReference>
<proteinExistence type="predicted"/>
<protein>
    <submittedName>
        <fullName evidence="1">Transcription regulator of the Arc/MetJ class</fullName>
    </submittedName>
</protein>
<dbReference type="AlphaFoldDB" id="A0A2Y8ZW65"/>
<accession>A0A2Y8ZW65</accession>
<dbReference type="Pfam" id="PF09957">
    <property type="entry name" value="VapB_antitoxin"/>
    <property type="match status" value="1"/>
</dbReference>
<reference evidence="2" key="1">
    <citation type="submission" date="2016-10" db="EMBL/GenBank/DDBJ databases">
        <authorList>
            <person name="Varghese N."/>
            <person name="Submissions S."/>
        </authorList>
    </citation>
    <scope>NUCLEOTIDE SEQUENCE [LARGE SCALE GENOMIC DNA]</scope>
    <source>
        <strain evidence="2">DSM 22951</strain>
    </source>
</reference>
<dbReference type="OrthoDB" id="4563074at2"/>
<gene>
    <name evidence="1" type="ORF">SAMN04489750_2871</name>
</gene>
<dbReference type="RefSeq" id="WP_109686831.1">
    <property type="nucleotide sequence ID" value="NZ_QGDN01000001.1"/>
</dbReference>
<evidence type="ECO:0000313" key="1">
    <source>
        <dbReference type="EMBL" id="SSA35508.1"/>
    </source>
</evidence>
<organism evidence="1 2">
    <name type="scientific">Branchiibius hedensis</name>
    <dbReference type="NCBI Taxonomy" id="672460"/>
    <lineage>
        <taxon>Bacteria</taxon>
        <taxon>Bacillati</taxon>
        <taxon>Actinomycetota</taxon>
        <taxon>Actinomycetes</taxon>
        <taxon>Micrococcales</taxon>
        <taxon>Dermacoccaceae</taxon>
        <taxon>Branchiibius</taxon>
    </lineage>
</organism>
<dbReference type="Proteomes" id="UP000250028">
    <property type="component" value="Unassembled WGS sequence"/>
</dbReference>